<evidence type="ECO:0000313" key="3">
    <source>
        <dbReference type="Proteomes" id="UP000747110"/>
    </source>
</evidence>
<reference evidence="2" key="1">
    <citation type="journal article" date="2021" name="Proc. Natl. Acad. Sci. U.S.A.">
        <title>Three genomes in the algal genus Volvox reveal the fate of a haploid sex-determining region after a transition to homothallism.</title>
        <authorList>
            <person name="Yamamoto K."/>
            <person name="Hamaji T."/>
            <person name="Kawai-Toyooka H."/>
            <person name="Matsuzaki R."/>
            <person name="Takahashi F."/>
            <person name="Nishimura Y."/>
            <person name="Kawachi M."/>
            <person name="Noguchi H."/>
            <person name="Minakuchi Y."/>
            <person name="Umen J.G."/>
            <person name="Toyoda A."/>
            <person name="Nozaki H."/>
        </authorList>
    </citation>
    <scope>NUCLEOTIDE SEQUENCE</scope>
    <source>
        <strain evidence="2">NIES-3786</strain>
    </source>
</reference>
<feature type="region of interest" description="Disordered" evidence="1">
    <location>
        <begin position="1"/>
        <end position="47"/>
    </location>
</feature>
<feature type="non-terminal residue" evidence="2">
    <location>
        <position position="1"/>
    </location>
</feature>
<dbReference type="Proteomes" id="UP000747110">
    <property type="component" value="Unassembled WGS sequence"/>
</dbReference>
<gene>
    <name evidence="2" type="ORF">Vretifemale_11108</name>
</gene>
<dbReference type="OrthoDB" id="447173at2759"/>
<evidence type="ECO:0000313" key="2">
    <source>
        <dbReference type="EMBL" id="GIL82184.1"/>
    </source>
</evidence>
<keyword evidence="3" id="KW-1185">Reference proteome</keyword>
<evidence type="ECO:0000256" key="1">
    <source>
        <dbReference type="SAM" id="MobiDB-lite"/>
    </source>
</evidence>
<protein>
    <submittedName>
        <fullName evidence="2">Uncharacterized protein</fullName>
    </submittedName>
</protein>
<accession>A0A8J4CFX7</accession>
<comment type="caution">
    <text evidence="2">The sequence shown here is derived from an EMBL/GenBank/DDBJ whole genome shotgun (WGS) entry which is preliminary data.</text>
</comment>
<organism evidence="2 3">
    <name type="scientific">Volvox reticuliferus</name>
    <dbReference type="NCBI Taxonomy" id="1737510"/>
    <lineage>
        <taxon>Eukaryota</taxon>
        <taxon>Viridiplantae</taxon>
        <taxon>Chlorophyta</taxon>
        <taxon>core chlorophytes</taxon>
        <taxon>Chlorophyceae</taxon>
        <taxon>CS clade</taxon>
        <taxon>Chlamydomonadales</taxon>
        <taxon>Volvocaceae</taxon>
        <taxon>Volvox</taxon>
    </lineage>
</organism>
<sequence length="116" mass="12108">PPGASLLPNPLNSLGRPGSAARPSWAAATRREAAVAGTPGLPTGGAKTAPALLAAASRTIDESALFRPLDVLENAYVNSATVEERAVEQELQRQTLLFSDQPRASRPSLTAMLSYL</sequence>
<dbReference type="EMBL" id="BNCP01000023">
    <property type="protein sequence ID" value="GIL82184.1"/>
    <property type="molecule type" value="Genomic_DNA"/>
</dbReference>
<name>A0A8J4CFX7_9CHLO</name>
<dbReference type="AlphaFoldDB" id="A0A8J4CFX7"/>
<feature type="non-terminal residue" evidence="2">
    <location>
        <position position="116"/>
    </location>
</feature>
<proteinExistence type="predicted"/>